<keyword evidence="3" id="KW-1185">Reference proteome</keyword>
<reference evidence="3" key="1">
    <citation type="submission" date="2016-11" db="EMBL/GenBank/DDBJ databases">
        <authorList>
            <person name="Varghese N."/>
            <person name="Submissions S."/>
        </authorList>
    </citation>
    <scope>NUCLEOTIDE SEQUENCE [LARGE SCALE GENOMIC DNA]</scope>
    <source>
        <strain evidence="3">DSM 9756</strain>
    </source>
</reference>
<dbReference type="Pfam" id="PF18765">
    <property type="entry name" value="Polbeta"/>
    <property type="match status" value="1"/>
</dbReference>
<dbReference type="PANTHER" id="PTHR43852">
    <property type="entry name" value="NUCLEOTIDYLTRANSFERASE"/>
    <property type="match status" value="1"/>
</dbReference>
<dbReference type="RefSeq" id="WP_073039718.1">
    <property type="nucleotide sequence ID" value="NZ_FQVB01000022.1"/>
</dbReference>
<feature type="domain" description="Polymerase beta nucleotidyltransferase" evidence="1">
    <location>
        <begin position="13"/>
        <end position="108"/>
    </location>
</feature>
<dbReference type="CDD" id="cd05403">
    <property type="entry name" value="NT_KNTase_like"/>
    <property type="match status" value="1"/>
</dbReference>
<evidence type="ECO:0000313" key="2">
    <source>
        <dbReference type="EMBL" id="SHF62678.1"/>
    </source>
</evidence>
<dbReference type="Gene3D" id="3.30.460.10">
    <property type="entry name" value="Beta Polymerase, domain 2"/>
    <property type="match status" value="1"/>
</dbReference>
<organism evidence="2 3">
    <name type="scientific">Desulfacinum infernum DSM 9756</name>
    <dbReference type="NCBI Taxonomy" id="1121391"/>
    <lineage>
        <taxon>Bacteria</taxon>
        <taxon>Pseudomonadati</taxon>
        <taxon>Thermodesulfobacteriota</taxon>
        <taxon>Syntrophobacteria</taxon>
        <taxon>Syntrophobacterales</taxon>
        <taxon>Syntrophobacteraceae</taxon>
        <taxon>Desulfacinum</taxon>
    </lineage>
</organism>
<dbReference type="PROSITE" id="PS51257">
    <property type="entry name" value="PROKAR_LIPOPROTEIN"/>
    <property type="match status" value="1"/>
</dbReference>
<dbReference type="InterPro" id="IPR052930">
    <property type="entry name" value="TA_antitoxin_MntA"/>
</dbReference>
<gene>
    <name evidence="2" type="ORF">SAMN02745206_02367</name>
</gene>
<dbReference type="InterPro" id="IPR043519">
    <property type="entry name" value="NT_sf"/>
</dbReference>
<dbReference type="GO" id="GO:0016740">
    <property type="term" value="F:transferase activity"/>
    <property type="evidence" value="ECO:0007669"/>
    <property type="project" value="UniProtKB-KW"/>
</dbReference>
<name>A0A1M5D6P8_9BACT</name>
<sequence length="141" mass="15912">MSLKEKISQLLETEMTRTPSGILAVYLFGSCAAGTQTKDSDVDLGFLFRERHYRADPLEAFEDACFIAAKIGDRLGRRTDVVVLNGASLELSFEIVTTGTCLYQTDEDERLLYEAKIMGLWFDFKPFLDQLRQAALVRTES</sequence>
<dbReference type="PANTHER" id="PTHR43852:SF3">
    <property type="entry name" value="NUCLEOTIDYLTRANSFERASE"/>
    <property type="match status" value="1"/>
</dbReference>
<dbReference type="NCBIfam" id="NF047752">
    <property type="entry name" value="MntA_antitoxin"/>
    <property type="match status" value="1"/>
</dbReference>
<dbReference type="InterPro" id="IPR041633">
    <property type="entry name" value="Polbeta"/>
</dbReference>
<keyword evidence="2" id="KW-0808">Transferase</keyword>
<dbReference type="STRING" id="1121391.SAMN02745206_02367"/>
<evidence type="ECO:0000259" key="1">
    <source>
        <dbReference type="Pfam" id="PF18765"/>
    </source>
</evidence>
<proteinExistence type="predicted"/>
<dbReference type="Proteomes" id="UP000184076">
    <property type="component" value="Unassembled WGS sequence"/>
</dbReference>
<dbReference type="SUPFAM" id="SSF81301">
    <property type="entry name" value="Nucleotidyltransferase"/>
    <property type="match status" value="1"/>
</dbReference>
<dbReference type="AlphaFoldDB" id="A0A1M5D6P8"/>
<dbReference type="OrthoDB" id="5471176at2"/>
<protein>
    <submittedName>
        <fullName evidence="2">Predicted nucleotidyltransferase</fullName>
    </submittedName>
</protein>
<dbReference type="EMBL" id="FQVB01000022">
    <property type="protein sequence ID" value="SHF62678.1"/>
    <property type="molecule type" value="Genomic_DNA"/>
</dbReference>
<accession>A0A1M5D6P8</accession>
<evidence type="ECO:0000313" key="3">
    <source>
        <dbReference type="Proteomes" id="UP000184076"/>
    </source>
</evidence>